<keyword evidence="2" id="KW-0489">Methyltransferase</keyword>
<evidence type="ECO:0000313" key="2">
    <source>
        <dbReference type="EMBL" id="GIL41461.1"/>
    </source>
</evidence>
<dbReference type="CDD" id="cd02440">
    <property type="entry name" value="AdoMet_MTases"/>
    <property type="match status" value="1"/>
</dbReference>
<dbReference type="GO" id="GO:0032259">
    <property type="term" value="P:methylation"/>
    <property type="evidence" value="ECO:0007669"/>
    <property type="project" value="UniProtKB-KW"/>
</dbReference>
<gene>
    <name evidence="2" type="ORF">TMPK1_36980</name>
</gene>
<dbReference type="InterPro" id="IPR029063">
    <property type="entry name" value="SAM-dependent_MTases_sf"/>
</dbReference>
<evidence type="ECO:0000313" key="3">
    <source>
        <dbReference type="Proteomes" id="UP000681075"/>
    </source>
</evidence>
<protein>
    <submittedName>
        <fullName evidence="2">SAM-dependent methyltransferase</fullName>
    </submittedName>
</protein>
<accession>A0A8S8XHI3</accession>
<dbReference type="PANTHER" id="PTHR43464">
    <property type="entry name" value="METHYLTRANSFERASE"/>
    <property type="match status" value="1"/>
</dbReference>
<dbReference type="Pfam" id="PF08241">
    <property type="entry name" value="Methyltransf_11"/>
    <property type="match status" value="1"/>
</dbReference>
<dbReference type="InterPro" id="IPR013216">
    <property type="entry name" value="Methyltransf_11"/>
</dbReference>
<name>A0A8S8XHI3_9PROT</name>
<dbReference type="RefSeq" id="WP_420244945.1">
    <property type="nucleotide sequence ID" value="NZ_BOPV01000001.1"/>
</dbReference>
<dbReference type="Proteomes" id="UP000681075">
    <property type="component" value="Unassembled WGS sequence"/>
</dbReference>
<feature type="domain" description="Methyltransferase type 11" evidence="1">
    <location>
        <begin position="79"/>
        <end position="166"/>
    </location>
</feature>
<reference evidence="2" key="1">
    <citation type="submission" date="2021-02" db="EMBL/GenBank/DDBJ databases">
        <title>Genome sequence of Rhodospirillales sp. strain TMPK1 isolated from soil.</title>
        <authorList>
            <person name="Nakai R."/>
            <person name="Kusada H."/>
            <person name="Tamaki H."/>
        </authorList>
    </citation>
    <scope>NUCLEOTIDE SEQUENCE</scope>
    <source>
        <strain evidence="2">TMPK1</strain>
    </source>
</reference>
<dbReference type="EMBL" id="BOPV01000001">
    <property type="protein sequence ID" value="GIL41461.1"/>
    <property type="molecule type" value="Genomic_DNA"/>
</dbReference>
<dbReference type="Gene3D" id="3.40.50.150">
    <property type="entry name" value="Vaccinia Virus protein VP39"/>
    <property type="match status" value="1"/>
</dbReference>
<comment type="caution">
    <text evidence="2">The sequence shown here is derived from an EMBL/GenBank/DDBJ whole genome shotgun (WGS) entry which is preliminary data.</text>
</comment>
<dbReference type="AlphaFoldDB" id="A0A8S8XHI3"/>
<dbReference type="SUPFAM" id="SSF53335">
    <property type="entry name" value="S-adenosyl-L-methionine-dependent methyltransferases"/>
    <property type="match status" value="1"/>
</dbReference>
<keyword evidence="2" id="KW-0808">Transferase</keyword>
<dbReference type="GO" id="GO:0008757">
    <property type="term" value="F:S-adenosylmethionine-dependent methyltransferase activity"/>
    <property type="evidence" value="ECO:0007669"/>
    <property type="project" value="InterPro"/>
</dbReference>
<dbReference type="PANTHER" id="PTHR43464:SF83">
    <property type="entry name" value="MALONYL-[ACYL-CARRIER PROTEIN] O-METHYLTRANSFERASE"/>
    <property type="match status" value="1"/>
</dbReference>
<keyword evidence="3" id="KW-1185">Reference proteome</keyword>
<organism evidence="2 3">
    <name type="scientific">Roseiterribacter gracilis</name>
    <dbReference type="NCBI Taxonomy" id="2812848"/>
    <lineage>
        <taxon>Bacteria</taxon>
        <taxon>Pseudomonadati</taxon>
        <taxon>Pseudomonadota</taxon>
        <taxon>Alphaproteobacteria</taxon>
        <taxon>Rhodospirillales</taxon>
        <taxon>Roseiterribacteraceae</taxon>
        <taxon>Roseiterribacter</taxon>
    </lineage>
</organism>
<sequence length="221" mass="25230">MAIIDFVQPLHSSTKRDYVQRVVEHDKAECAAVARQFGADYWDGDRKYGYGGYRYDGRWRPIAERMAEHYGLRAGDRVLDVGCGKAYLLYELQQVVPGLVVEGIDISAYGIANAKEEMRPFLKVGNATSLPYEDGSFDFVVSLTTLHNLGIADLSQAFREIQRVGRSPRKYVMVESFRNEREKANLLYWQLTCLSFHDPDGWSWIAQQAGYDGDLGFIYFE</sequence>
<proteinExistence type="predicted"/>
<evidence type="ECO:0000259" key="1">
    <source>
        <dbReference type="Pfam" id="PF08241"/>
    </source>
</evidence>